<name>A0A143BJL5_9BACT</name>
<dbReference type="EMBL" id="CP011454">
    <property type="protein sequence ID" value="AMW05219.1"/>
    <property type="molecule type" value="Genomic_DNA"/>
</dbReference>
<sequence length="247" mass="26817">MSLARHLAKLGYGTRKEAERLLQARRLTSADGTVLRDGDRFVHEEVRLDGTPLDPPPNSVVLLNKPVGYVCSTSDRPPLVYDLLPSRFLQRTPVMATVGRLDADTSGLLLLTDDGALNHRLTSPRSHVPKTYVATLAERLRGDEAARFASGTMRLQGEETPLLPAQLEVLGEREAALTIREGRYHQVRRMFAATGNHVVALRRTSLGSLLLGALAEGSWRVLDGVEREALVGAARAAKSGPGLTAET</sequence>
<keyword evidence="2" id="KW-0694">RNA-binding</keyword>
<evidence type="ECO:0000313" key="7">
    <source>
        <dbReference type="Proteomes" id="UP000076404"/>
    </source>
</evidence>
<dbReference type="eggNOG" id="COG1187">
    <property type="taxonomic scope" value="Bacteria"/>
</dbReference>
<protein>
    <recommendedName>
        <fullName evidence="4">Pseudouridine synthase</fullName>
        <ecNumber evidence="4">5.4.99.-</ecNumber>
    </recommendedName>
</protein>
<dbReference type="Gene3D" id="3.30.70.580">
    <property type="entry name" value="Pseudouridine synthase I, catalytic domain, N-terminal subdomain"/>
    <property type="match status" value="1"/>
</dbReference>
<evidence type="ECO:0000256" key="1">
    <source>
        <dbReference type="ARBA" id="ARBA00008348"/>
    </source>
</evidence>
<dbReference type="NCBIfam" id="TIGR00093">
    <property type="entry name" value="pseudouridine synthase"/>
    <property type="match status" value="1"/>
</dbReference>
<dbReference type="Pfam" id="PF00849">
    <property type="entry name" value="PseudoU_synth_2"/>
    <property type="match status" value="1"/>
</dbReference>
<evidence type="ECO:0000259" key="5">
    <source>
        <dbReference type="Pfam" id="PF00849"/>
    </source>
</evidence>
<dbReference type="FunFam" id="3.30.70.1560:FF:000001">
    <property type="entry name" value="Pseudouridine synthase"/>
    <property type="match status" value="1"/>
</dbReference>
<dbReference type="AlphaFoldDB" id="A0A143BJL5"/>
<dbReference type="InterPro" id="IPR018496">
    <property type="entry name" value="PsdUridine_synth_RsuA/RluB_CS"/>
</dbReference>
<keyword evidence="3 4" id="KW-0413">Isomerase</keyword>
<dbReference type="InterPro" id="IPR020103">
    <property type="entry name" value="PsdUridine_synth_cat_dom_sf"/>
</dbReference>
<dbReference type="RefSeq" id="WP_026849691.1">
    <property type="nucleotide sequence ID" value="NZ_CP011454.1"/>
</dbReference>
<comment type="similarity">
    <text evidence="1 4">Belongs to the pseudouridine synthase RsuA family.</text>
</comment>
<gene>
    <name evidence="6" type="ORF">GEMMAAP_11165</name>
</gene>
<dbReference type="Proteomes" id="UP000076404">
    <property type="component" value="Chromosome"/>
</dbReference>
<dbReference type="EC" id="5.4.99.-" evidence="4"/>
<feature type="domain" description="Pseudouridine synthase RsuA/RluA-like" evidence="5">
    <location>
        <begin position="60"/>
        <end position="193"/>
    </location>
</feature>
<dbReference type="SUPFAM" id="SSF55120">
    <property type="entry name" value="Pseudouridine synthase"/>
    <property type="match status" value="1"/>
</dbReference>
<dbReference type="STRING" id="1379270.GEMMAAP_11165"/>
<dbReference type="GO" id="GO:0005829">
    <property type="term" value="C:cytosol"/>
    <property type="evidence" value="ECO:0007669"/>
    <property type="project" value="UniProtKB-ARBA"/>
</dbReference>
<dbReference type="PANTHER" id="PTHR47683">
    <property type="entry name" value="PSEUDOURIDINE SYNTHASE FAMILY PROTEIN-RELATED"/>
    <property type="match status" value="1"/>
</dbReference>
<dbReference type="Gene3D" id="3.10.290.10">
    <property type="entry name" value="RNA-binding S4 domain"/>
    <property type="match status" value="1"/>
</dbReference>
<dbReference type="GO" id="GO:0120159">
    <property type="term" value="F:rRNA pseudouridine synthase activity"/>
    <property type="evidence" value="ECO:0007669"/>
    <property type="project" value="UniProtKB-ARBA"/>
</dbReference>
<dbReference type="InterPro" id="IPR000748">
    <property type="entry name" value="PsdUridine_synth_RsuA/RluB/E/F"/>
</dbReference>
<dbReference type="Gene3D" id="3.30.70.1560">
    <property type="entry name" value="Alpha-L RNA-binding motif"/>
    <property type="match status" value="1"/>
</dbReference>
<dbReference type="GO" id="GO:0003723">
    <property type="term" value="F:RNA binding"/>
    <property type="evidence" value="ECO:0007669"/>
    <property type="project" value="UniProtKB-KW"/>
</dbReference>
<proteinExistence type="inferred from homology"/>
<dbReference type="OrthoDB" id="9807213at2"/>
<reference evidence="6 7" key="2">
    <citation type="journal article" date="2016" name="Environ. Microbiol. Rep.">
        <title>Metagenomic evidence for the presence of phototrophic Gemmatimonadetes bacteria in diverse environments.</title>
        <authorList>
            <person name="Zeng Y."/>
            <person name="Baumbach J."/>
            <person name="Barbosa E.G."/>
            <person name="Azevedo V."/>
            <person name="Zhang C."/>
            <person name="Koblizek M."/>
        </authorList>
    </citation>
    <scope>NUCLEOTIDE SEQUENCE [LARGE SCALE GENOMIC DNA]</scope>
    <source>
        <strain evidence="6 7">AP64</strain>
    </source>
</reference>
<evidence type="ECO:0000313" key="6">
    <source>
        <dbReference type="EMBL" id="AMW05219.1"/>
    </source>
</evidence>
<dbReference type="InterPro" id="IPR020094">
    <property type="entry name" value="TruA/RsuA/RluB/E/F_N"/>
</dbReference>
<evidence type="ECO:0000256" key="4">
    <source>
        <dbReference type="RuleBase" id="RU003887"/>
    </source>
</evidence>
<evidence type="ECO:0000256" key="3">
    <source>
        <dbReference type="ARBA" id="ARBA00023235"/>
    </source>
</evidence>
<keyword evidence="7" id="KW-1185">Reference proteome</keyword>
<dbReference type="InterPro" id="IPR036986">
    <property type="entry name" value="S4_RNA-bd_sf"/>
</dbReference>
<dbReference type="PANTHER" id="PTHR47683:SF4">
    <property type="entry name" value="PSEUDOURIDINE SYNTHASE"/>
    <property type="match status" value="1"/>
</dbReference>
<dbReference type="PROSITE" id="PS01149">
    <property type="entry name" value="PSI_RSU"/>
    <property type="match status" value="1"/>
</dbReference>
<dbReference type="GO" id="GO:0000455">
    <property type="term" value="P:enzyme-directed rRNA pseudouridine synthesis"/>
    <property type="evidence" value="ECO:0007669"/>
    <property type="project" value="UniProtKB-ARBA"/>
</dbReference>
<accession>A0A143BJL5</accession>
<dbReference type="InterPro" id="IPR006145">
    <property type="entry name" value="PsdUridine_synth_RsuA/RluA"/>
</dbReference>
<dbReference type="KEGG" id="gph:GEMMAAP_11165"/>
<reference evidence="6 7" key="1">
    <citation type="journal article" date="2014" name="Proc. Natl. Acad. Sci. U.S.A.">
        <title>Functional type 2 photosynthetic reaction centers found in the rare bacterial phylum Gemmatimonadetes.</title>
        <authorList>
            <person name="Zeng Y."/>
            <person name="Feng F."/>
            <person name="Medova H."/>
            <person name="Dean J."/>
            <person name="Koblizek M."/>
        </authorList>
    </citation>
    <scope>NUCLEOTIDE SEQUENCE [LARGE SCALE GENOMIC DNA]</scope>
    <source>
        <strain evidence="6 7">AP64</strain>
    </source>
</reference>
<evidence type="ECO:0000256" key="2">
    <source>
        <dbReference type="ARBA" id="ARBA00022884"/>
    </source>
</evidence>
<dbReference type="InterPro" id="IPR050343">
    <property type="entry name" value="RsuA_PseudoU_synthase"/>
</dbReference>
<dbReference type="InterPro" id="IPR042092">
    <property type="entry name" value="PsdUridine_s_RsuA/RluB/E/F_cat"/>
</dbReference>
<organism evidence="6 7">
    <name type="scientific">Gemmatimonas phototrophica</name>
    <dbReference type="NCBI Taxonomy" id="1379270"/>
    <lineage>
        <taxon>Bacteria</taxon>
        <taxon>Pseudomonadati</taxon>
        <taxon>Gemmatimonadota</taxon>
        <taxon>Gemmatimonadia</taxon>
        <taxon>Gemmatimonadales</taxon>
        <taxon>Gemmatimonadaceae</taxon>
        <taxon>Gemmatimonas</taxon>
    </lineage>
</organism>